<dbReference type="SUPFAM" id="SSF56925">
    <property type="entry name" value="OMPA-like"/>
    <property type="match status" value="1"/>
</dbReference>
<keyword evidence="6" id="KW-1185">Reference proteome</keyword>
<dbReference type="Gene3D" id="2.40.160.20">
    <property type="match status" value="1"/>
</dbReference>
<dbReference type="InterPro" id="IPR011250">
    <property type="entry name" value="OMP/PagP_B-barrel"/>
</dbReference>
<feature type="chain" id="PRO_5047097153" evidence="3">
    <location>
        <begin position="20"/>
        <end position="183"/>
    </location>
</feature>
<dbReference type="EMBL" id="JANUHB010000002">
    <property type="protein sequence ID" value="MCS0808018.1"/>
    <property type="molecule type" value="Genomic_DNA"/>
</dbReference>
<keyword evidence="2 3" id="KW-0732">Signal</keyword>
<organism evidence="5 6">
    <name type="scientific">Massilia agilis</name>
    <dbReference type="NCBI Taxonomy" id="1811226"/>
    <lineage>
        <taxon>Bacteria</taxon>
        <taxon>Pseudomonadati</taxon>
        <taxon>Pseudomonadota</taxon>
        <taxon>Betaproteobacteria</taxon>
        <taxon>Burkholderiales</taxon>
        <taxon>Oxalobacteraceae</taxon>
        <taxon>Telluria group</taxon>
        <taxon>Massilia</taxon>
    </lineage>
</organism>
<name>A0ABT2D9M8_9BURK</name>
<dbReference type="InterPro" id="IPR027385">
    <property type="entry name" value="Beta-barrel_OMP"/>
</dbReference>
<comment type="caution">
    <text evidence="5">The sequence shown here is derived from an EMBL/GenBank/DDBJ whole genome shotgun (WGS) entry which is preliminary data.</text>
</comment>
<dbReference type="Proteomes" id="UP001206126">
    <property type="component" value="Unassembled WGS sequence"/>
</dbReference>
<protein>
    <submittedName>
        <fullName evidence="5">Porin family protein</fullName>
    </submittedName>
</protein>
<dbReference type="RefSeq" id="WP_258821804.1">
    <property type="nucleotide sequence ID" value="NZ_JANUHB010000002.1"/>
</dbReference>
<dbReference type="Pfam" id="PF13505">
    <property type="entry name" value="OMP_b-brl"/>
    <property type="match status" value="1"/>
</dbReference>
<sequence length="183" mass="19459">MKKLVVLLLIASSIAPAVAGEAYAGASVGRTQQKMNSESIDLSMSSTSAKLFGGYEFDNGFGVEAGYINFGKTSISAGDTTVSVEPKTFYAAVTGRMAVSKDFSTYAKLGIARPGTTGKATQGTKVEVFDTRRVTPMVGFGVSYSLDEKIAVFAEYEYYGKAINADEGSLKLDNLSVGLRYKF</sequence>
<feature type="signal peptide" evidence="3">
    <location>
        <begin position="1"/>
        <end position="19"/>
    </location>
</feature>
<feature type="domain" description="Outer membrane protein beta-barrel" evidence="4">
    <location>
        <begin position="5"/>
        <end position="183"/>
    </location>
</feature>
<gene>
    <name evidence="5" type="ORF">NX774_08800</name>
</gene>
<evidence type="ECO:0000313" key="6">
    <source>
        <dbReference type="Proteomes" id="UP001206126"/>
    </source>
</evidence>
<evidence type="ECO:0000256" key="2">
    <source>
        <dbReference type="ARBA" id="ARBA00022729"/>
    </source>
</evidence>
<proteinExistence type="predicted"/>
<reference evidence="5 6" key="1">
    <citation type="submission" date="2022-08" db="EMBL/GenBank/DDBJ databases">
        <title>Reclassification of Massilia species as members of the genera Telluria, Duganella, Pseudoduganella, Mokoshia gen. nov. and Zemynaea gen. nov. using orthogonal and non-orthogonal genome-based approaches.</title>
        <authorList>
            <person name="Bowman J.P."/>
        </authorList>
    </citation>
    <scope>NUCLEOTIDE SEQUENCE [LARGE SCALE GENOMIC DNA]</scope>
    <source>
        <strain evidence="5 6">JCM 31605</strain>
    </source>
</reference>
<evidence type="ECO:0000313" key="5">
    <source>
        <dbReference type="EMBL" id="MCS0808018.1"/>
    </source>
</evidence>
<evidence type="ECO:0000256" key="1">
    <source>
        <dbReference type="ARBA" id="ARBA00004442"/>
    </source>
</evidence>
<evidence type="ECO:0000256" key="3">
    <source>
        <dbReference type="SAM" id="SignalP"/>
    </source>
</evidence>
<evidence type="ECO:0000259" key="4">
    <source>
        <dbReference type="Pfam" id="PF13505"/>
    </source>
</evidence>
<comment type="subcellular location">
    <subcellularLocation>
        <location evidence="1">Cell outer membrane</location>
    </subcellularLocation>
</comment>
<accession>A0ABT2D9M8</accession>